<name>A0AAW9R5Q0_9GAMM</name>
<dbReference type="Pfam" id="PF07715">
    <property type="entry name" value="Plug"/>
    <property type="match status" value="1"/>
</dbReference>
<comment type="caution">
    <text evidence="16">The sequence shown here is derived from an EMBL/GenBank/DDBJ whole genome shotgun (WGS) entry which is preliminary data.</text>
</comment>
<dbReference type="SUPFAM" id="SSF56935">
    <property type="entry name" value="Porins"/>
    <property type="match status" value="1"/>
</dbReference>
<accession>A0AAW9R5Q0</accession>
<evidence type="ECO:0000256" key="11">
    <source>
        <dbReference type="PROSITE-ProRule" id="PRU01360"/>
    </source>
</evidence>
<evidence type="ECO:0000256" key="8">
    <source>
        <dbReference type="ARBA" id="ARBA00023077"/>
    </source>
</evidence>
<feature type="domain" description="TonB-dependent receptor-like beta-barrel" evidence="14">
    <location>
        <begin position="305"/>
        <end position="727"/>
    </location>
</feature>
<keyword evidence="17" id="KW-1185">Reference proteome</keyword>
<evidence type="ECO:0000256" key="13">
    <source>
        <dbReference type="SAM" id="SignalP"/>
    </source>
</evidence>
<dbReference type="PANTHER" id="PTHR32552:SF81">
    <property type="entry name" value="TONB-DEPENDENT OUTER MEMBRANE RECEPTOR"/>
    <property type="match status" value="1"/>
</dbReference>
<gene>
    <name evidence="16" type="ORF">V3330_05120</name>
</gene>
<reference evidence="16 17" key="1">
    <citation type="submission" date="2024-02" db="EMBL/GenBank/DDBJ databases">
        <title>A novel Wenzhouxiangellaceae bacterium, isolated from coastal sediments.</title>
        <authorList>
            <person name="Du Z.-J."/>
            <person name="Ye Y.-Q."/>
            <person name="Zhang X.-Y."/>
        </authorList>
    </citation>
    <scope>NUCLEOTIDE SEQUENCE [LARGE SCALE GENOMIC DNA]</scope>
    <source>
        <strain evidence="16 17">CH-27</strain>
    </source>
</reference>
<evidence type="ECO:0000256" key="6">
    <source>
        <dbReference type="ARBA" id="ARBA00023004"/>
    </source>
</evidence>
<evidence type="ECO:0000313" key="17">
    <source>
        <dbReference type="Proteomes" id="UP001359886"/>
    </source>
</evidence>
<evidence type="ECO:0000256" key="2">
    <source>
        <dbReference type="ARBA" id="ARBA00022448"/>
    </source>
</evidence>
<organism evidence="16 17">
    <name type="scientific">Elongatibacter sediminis</name>
    <dbReference type="NCBI Taxonomy" id="3119006"/>
    <lineage>
        <taxon>Bacteria</taxon>
        <taxon>Pseudomonadati</taxon>
        <taxon>Pseudomonadota</taxon>
        <taxon>Gammaproteobacteria</taxon>
        <taxon>Chromatiales</taxon>
        <taxon>Wenzhouxiangellaceae</taxon>
        <taxon>Elongatibacter</taxon>
    </lineage>
</organism>
<dbReference type="InterPro" id="IPR000531">
    <property type="entry name" value="Beta-barrel_TonB"/>
</dbReference>
<feature type="domain" description="TonB-dependent receptor plug" evidence="15">
    <location>
        <begin position="45"/>
        <end position="153"/>
    </location>
</feature>
<dbReference type="RefSeq" id="WP_354694318.1">
    <property type="nucleotide sequence ID" value="NZ_JAZHOG010000003.1"/>
</dbReference>
<proteinExistence type="inferred from homology"/>
<dbReference type="Gene3D" id="2.40.170.20">
    <property type="entry name" value="TonB-dependent receptor, beta-barrel domain"/>
    <property type="match status" value="1"/>
</dbReference>
<dbReference type="PROSITE" id="PS52016">
    <property type="entry name" value="TONB_DEPENDENT_REC_3"/>
    <property type="match status" value="1"/>
</dbReference>
<sequence length="763" mass="83895">MSNRTIRPNRARLFTALLVTLPVTQVGAQGLEEVVVTAQKREQNVQDIGISVTAFTGDQLKELGIVSSTDLVTQTPGLTYVTPFGDGNNAAFTLRGVGLNDFSEHNESPTAVYVDQVYQASLAGLNFNLFDIERVEVLRGPQGTLYGRNTTGGLVHFITRKPSEEFNAYTDLTLGSYSEIRLEGGVGGALGDGVSTRISGIYHNHDGYRDARVPGVDDANSRDALSLRGQLLFEPSDDASILFSAHYSNVDQIAATYEHTSTAFAEDGITEILLPSDQVNPICEGVGGLTGPGEDCFGYRDRDGDVYDTDNDREPFLDLETWGASMTADWSWGDIALTSITAYEKVEKLFGEDTDMGPVPSIAVTNPVDSKQWSQEFRAAGGAGAVNWTTGIYYFDRSIDTGSRTDTSGIDLVDDETVTNYDTRSLAIFGQIEFQLADQWTAILGGRYTDEEQDFRMVARDLLGNTPFFLGLSDEPIPGYVIFDFTPETAGELTEASLNDFSFRAELDWRPTDTSLFYGSISQGTKAPGFNFAIDGTGILGASQIEQIPFDEETLTAYELGMKTELFDGKATFNGAVFYYDYEDFQAFSFDQLTNVVTNKDAEVKGVEAELLARPVDGLDIRLGATWLDTEVKDIVAASFFTGEEVIRNREMVAAPDVEVTGLIRYSWPVASGRLSVQTDFRLVGDQFFDINNNPTTHEDSYFVAGASVGYEMADGRYSIVAWVKNLTDEEYRTYAIPVTSLGFTQNMIGQPRWWGVTFRANW</sequence>
<evidence type="ECO:0000256" key="9">
    <source>
        <dbReference type="ARBA" id="ARBA00023136"/>
    </source>
</evidence>
<keyword evidence="10 11" id="KW-0998">Cell outer membrane</keyword>
<keyword evidence="9 11" id="KW-0472">Membrane</keyword>
<dbReference type="GO" id="GO:0009279">
    <property type="term" value="C:cell outer membrane"/>
    <property type="evidence" value="ECO:0007669"/>
    <property type="project" value="UniProtKB-SubCell"/>
</dbReference>
<evidence type="ECO:0000256" key="3">
    <source>
        <dbReference type="ARBA" id="ARBA00022452"/>
    </source>
</evidence>
<dbReference type="InterPro" id="IPR039426">
    <property type="entry name" value="TonB-dep_rcpt-like"/>
</dbReference>
<keyword evidence="8 12" id="KW-0798">TonB box</keyword>
<dbReference type="PANTHER" id="PTHR32552">
    <property type="entry name" value="FERRICHROME IRON RECEPTOR-RELATED"/>
    <property type="match status" value="1"/>
</dbReference>
<evidence type="ECO:0000256" key="5">
    <source>
        <dbReference type="ARBA" id="ARBA00022692"/>
    </source>
</evidence>
<evidence type="ECO:0000256" key="4">
    <source>
        <dbReference type="ARBA" id="ARBA00022496"/>
    </source>
</evidence>
<dbReference type="InterPro" id="IPR012910">
    <property type="entry name" value="Plug_dom"/>
</dbReference>
<dbReference type="Pfam" id="PF00593">
    <property type="entry name" value="TonB_dep_Rec_b-barrel"/>
    <property type="match status" value="1"/>
</dbReference>
<keyword evidence="2 11" id="KW-0813">Transport</keyword>
<keyword evidence="4" id="KW-0410">Iron transport</keyword>
<evidence type="ECO:0000259" key="14">
    <source>
        <dbReference type="Pfam" id="PF00593"/>
    </source>
</evidence>
<keyword evidence="6" id="KW-0408">Iron</keyword>
<evidence type="ECO:0000256" key="1">
    <source>
        <dbReference type="ARBA" id="ARBA00004571"/>
    </source>
</evidence>
<dbReference type="CDD" id="cd01347">
    <property type="entry name" value="ligand_gated_channel"/>
    <property type="match status" value="1"/>
</dbReference>
<comment type="subcellular location">
    <subcellularLocation>
        <location evidence="1 11">Cell outer membrane</location>
        <topology evidence="1 11">Multi-pass membrane protein</topology>
    </subcellularLocation>
</comment>
<evidence type="ECO:0000256" key="7">
    <source>
        <dbReference type="ARBA" id="ARBA00023065"/>
    </source>
</evidence>
<comment type="similarity">
    <text evidence="11 12">Belongs to the TonB-dependent receptor family.</text>
</comment>
<feature type="signal peptide" evidence="13">
    <location>
        <begin position="1"/>
        <end position="28"/>
    </location>
</feature>
<evidence type="ECO:0000256" key="10">
    <source>
        <dbReference type="ARBA" id="ARBA00023237"/>
    </source>
</evidence>
<evidence type="ECO:0000313" key="16">
    <source>
        <dbReference type="EMBL" id="MEJ8566997.1"/>
    </source>
</evidence>
<evidence type="ECO:0000259" key="15">
    <source>
        <dbReference type="Pfam" id="PF07715"/>
    </source>
</evidence>
<evidence type="ECO:0000256" key="12">
    <source>
        <dbReference type="RuleBase" id="RU003357"/>
    </source>
</evidence>
<dbReference type="Proteomes" id="UP001359886">
    <property type="component" value="Unassembled WGS sequence"/>
</dbReference>
<dbReference type="InterPro" id="IPR036942">
    <property type="entry name" value="Beta-barrel_TonB_sf"/>
</dbReference>
<dbReference type="EMBL" id="JAZHOG010000003">
    <property type="protein sequence ID" value="MEJ8566997.1"/>
    <property type="molecule type" value="Genomic_DNA"/>
</dbReference>
<keyword evidence="3 11" id="KW-1134">Transmembrane beta strand</keyword>
<keyword evidence="5 11" id="KW-0812">Transmembrane</keyword>
<protein>
    <submittedName>
        <fullName evidence="16">TonB-dependent receptor</fullName>
    </submittedName>
</protein>
<feature type="chain" id="PRO_5043376179" evidence="13">
    <location>
        <begin position="29"/>
        <end position="763"/>
    </location>
</feature>
<keyword evidence="7" id="KW-0406">Ion transport</keyword>
<keyword evidence="13" id="KW-0732">Signal</keyword>
<keyword evidence="16" id="KW-0675">Receptor</keyword>
<dbReference type="AlphaFoldDB" id="A0AAW9R5Q0"/>
<dbReference type="GO" id="GO:0006826">
    <property type="term" value="P:iron ion transport"/>
    <property type="evidence" value="ECO:0007669"/>
    <property type="project" value="UniProtKB-KW"/>
</dbReference>